<dbReference type="InterPro" id="IPR036412">
    <property type="entry name" value="HAD-like_sf"/>
</dbReference>
<accession>A0A7W3R8I1</accession>
<dbReference type="Pfam" id="PF13419">
    <property type="entry name" value="HAD_2"/>
    <property type="match status" value="1"/>
</dbReference>
<dbReference type="InterPro" id="IPR041492">
    <property type="entry name" value="HAD_2"/>
</dbReference>
<dbReference type="EMBL" id="JACJII010000001">
    <property type="protein sequence ID" value="MBA9003360.1"/>
    <property type="molecule type" value="Genomic_DNA"/>
</dbReference>
<dbReference type="GO" id="GO:0006281">
    <property type="term" value="P:DNA repair"/>
    <property type="evidence" value="ECO:0007669"/>
    <property type="project" value="TreeGrafter"/>
</dbReference>
<reference evidence="2 3" key="1">
    <citation type="submission" date="2020-08" db="EMBL/GenBank/DDBJ databases">
        <title>Sequencing the genomes of 1000 actinobacteria strains.</title>
        <authorList>
            <person name="Klenk H.-P."/>
        </authorList>
    </citation>
    <scope>NUCLEOTIDE SEQUENCE [LARGE SCALE GENOMIC DNA]</scope>
    <source>
        <strain evidence="2 3">DSM 45823</strain>
    </source>
</reference>
<gene>
    <name evidence="2" type="ORF">HNR21_002242</name>
</gene>
<dbReference type="GO" id="GO:0008967">
    <property type="term" value="F:phosphoglycolate phosphatase activity"/>
    <property type="evidence" value="ECO:0007669"/>
    <property type="project" value="UniProtKB-EC"/>
</dbReference>
<dbReference type="InterPro" id="IPR050155">
    <property type="entry name" value="HAD-like_hydrolase_sf"/>
</dbReference>
<dbReference type="InterPro" id="IPR023198">
    <property type="entry name" value="PGP-like_dom2"/>
</dbReference>
<protein>
    <submittedName>
        <fullName evidence="2">Phosphoglycolate phosphatase</fullName>
        <ecNumber evidence="2">3.1.3.18</ecNumber>
    </submittedName>
</protein>
<dbReference type="InterPro" id="IPR023214">
    <property type="entry name" value="HAD_sf"/>
</dbReference>
<dbReference type="EC" id="3.1.3.18" evidence="2"/>
<dbReference type="SUPFAM" id="SSF56784">
    <property type="entry name" value="HAD-like"/>
    <property type="match status" value="1"/>
</dbReference>
<keyword evidence="2" id="KW-0378">Hydrolase</keyword>
<name>A0A7W3R8I1_9ACTN</name>
<comment type="caution">
    <text evidence="2">The sequence shown here is derived from an EMBL/GenBank/DDBJ whole genome shotgun (WGS) entry which is preliminary data.</text>
</comment>
<evidence type="ECO:0000256" key="1">
    <source>
        <dbReference type="SAM" id="MobiDB-lite"/>
    </source>
</evidence>
<feature type="compositionally biased region" description="Gly residues" evidence="1">
    <location>
        <begin position="1"/>
        <end position="10"/>
    </location>
</feature>
<dbReference type="Proteomes" id="UP000539313">
    <property type="component" value="Unassembled WGS sequence"/>
</dbReference>
<dbReference type="SFLD" id="SFLDG01129">
    <property type="entry name" value="C1.5:_HAD__Beta-PGM__Phosphata"/>
    <property type="match status" value="1"/>
</dbReference>
<dbReference type="PANTHER" id="PTHR43434">
    <property type="entry name" value="PHOSPHOGLYCOLATE PHOSPHATASE"/>
    <property type="match status" value="1"/>
</dbReference>
<dbReference type="Gene3D" id="3.40.50.1000">
    <property type="entry name" value="HAD superfamily/HAD-like"/>
    <property type="match status" value="1"/>
</dbReference>
<dbReference type="PANTHER" id="PTHR43434:SF1">
    <property type="entry name" value="PHOSPHOGLYCOLATE PHOSPHATASE"/>
    <property type="match status" value="1"/>
</dbReference>
<proteinExistence type="predicted"/>
<evidence type="ECO:0000313" key="2">
    <source>
        <dbReference type="EMBL" id="MBA9003360.1"/>
    </source>
</evidence>
<keyword evidence="3" id="KW-1185">Reference proteome</keyword>
<dbReference type="AlphaFoldDB" id="A0A7W3R8I1"/>
<dbReference type="Gene3D" id="1.10.150.240">
    <property type="entry name" value="Putative phosphatase, domain 2"/>
    <property type="match status" value="1"/>
</dbReference>
<sequence length="220" mass="22708">MRTADPGGGTTPHASREDGPTVGFDLDLTLADTRQGIGDVYRALAAETGVFIDVDEVLSRLGPPLEHELAHWFPAERIEEMAARYRALYGDIAVPASKPMPGAFEAVEAVRAAGGRTLVVTAKSHGHAVATVEHLGLPVDAVVGGLFGTGKAVALREHGAQIFVGDHIADVDAARAAAALGVAVATGPFDAAELRAHGADVVLPDLGAFPEWLAGRRAAS</sequence>
<organism evidence="2 3">
    <name type="scientific">Thermomonospora cellulosilytica</name>
    <dbReference type="NCBI Taxonomy" id="1411118"/>
    <lineage>
        <taxon>Bacteria</taxon>
        <taxon>Bacillati</taxon>
        <taxon>Actinomycetota</taxon>
        <taxon>Actinomycetes</taxon>
        <taxon>Streptosporangiales</taxon>
        <taxon>Thermomonosporaceae</taxon>
        <taxon>Thermomonospora</taxon>
    </lineage>
</organism>
<dbReference type="RefSeq" id="WP_182705132.1">
    <property type="nucleotide sequence ID" value="NZ_JACJII010000001.1"/>
</dbReference>
<evidence type="ECO:0000313" key="3">
    <source>
        <dbReference type="Proteomes" id="UP000539313"/>
    </source>
</evidence>
<feature type="region of interest" description="Disordered" evidence="1">
    <location>
        <begin position="1"/>
        <end position="21"/>
    </location>
</feature>
<dbReference type="SFLD" id="SFLDS00003">
    <property type="entry name" value="Haloacid_Dehalogenase"/>
    <property type="match status" value="1"/>
</dbReference>